<organism evidence="1 2">
    <name type="scientific">Genlisea aurea</name>
    <dbReference type="NCBI Taxonomy" id="192259"/>
    <lineage>
        <taxon>Eukaryota</taxon>
        <taxon>Viridiplantae</taxon>
        <taxon>Streptophyta</taxon>
        <taxon>Embryophyta</taxon>
        <taxon>Tracheophyta</taxon>
        <taxon>Spermatophyta</taxon>
        <taxon>Magnoliopsida</taxon>
        <taxon>eudicotyledons</taxon>
        <taxon>Gunneridae</taxon>
        <taxon>Pentapetalae</taxon>
        <taxon>asterids</taxon>
        <taxon>lamiids</taxon>
        <taxon>Lamiales</taxon>
        <taxon>Lentibulariaceae</taxon>
        <taxon>Genlisea</taxon>
    </lineage>
</organism>
<dbReference type="AlphaFoldDB" id="S8BTS1"/>
<reference evidence="1 2" key="1">
    <citation type="journal article" date="2013" name="BMC Genomics">
        <title>The miniature genome of a carnivorous plant Genlisea aurea contains a low number of genes and short non-coding sequences.</title>
        <authorList>
            <person name="Leushkin E.V."/>
            <person name="Sutormin R.A."/>
            <person name="Nabieva E.R."/>
            <person name="Penin A.A."/>
            <person name="Kondrashov A.S."/>
            <person name="Logacheva M.D."/>
        </authorList>
    </citation>
    <scope>NUCLEOTIDE SEQUENCE [LARGE SCALE GENOMIC DNA]</scope>
</reference>
<protein>
    <submittedName>
        <fullName evidence="1">Uncharacterized protein</fullName>
    </submittedName>
</protein>
<keyword evidence="2" id="KW-1185">Reference proteome</keyword>
<name>S8BTS1_9LAMI</name>
<proteinExistence type="predicted"/>
<dbReference type="EMBL" id="AUSU01009836">
    <property type="protein sequence ID" value="EPS57789.1"/>
    <property type="molecule type" value="Genomic_DNA"/>
</dbReference>
<comment type="caution">
    <text evidence="1">The sequence shown here is derived from an EMBL/GenBank/DDBJ whole genome shotgun (WGS) entry which is preliminary data.</text>
</comment>
<gene>
    <name evidence="1" type="ORF">M569_17028</name>
</gene>
<evidence type="ECO:0000313" key="2">
    <source>
        <dbReference type="Proteomes" id="UP000015453"/>
    </source>
</evidence>
<accession>S8BTS1</accession>
<dbReference type="Proteomes" id="UP000015453">
    <property type="component" value="Unassembled WGS sequence"/>
</dbReference>
<evidence type="ECO:0000313" key="1">
    <source>
        <dbReference type="EMBL" id="EPS57789.1"/>
    </source>
</evidence>
<sequence length="100" mass="11237">MANSLSSPCSKFQNGSFLCNGRRYQPLHFSHLLRRDPPFHPEDCCLSVRLIIPDCFKAISEAFVGVYSMNKVLVYWHDLFGLKGCSVIWTLAGAISSVIQ</sequence>